<dbReference type="InterPro" id="IPR006119">
    <property type="entry name" value="Resolv_N"/>
</dbReference>
<dbReference type="Pfam" id="PF13408">
    <property type="entry name" value="Zn_ribbon_recom"/>
    <property type="match status" value="1"/>
</dbReference>
<dbReference type="PROSITE" id="PS51737">
    <property type="entry name" value="RECOMBINASE_DNA_BIND"/>
    <property type="match status" value="1"/>
</dbReference>
<proteinExistence type="predicted"/>
<dbReference type="InterPro" id="IPR025827">
    <property type="entry name" value="Zn_ribbon_recom_dom"/>
</dbReference>
<sequence length="685" mass="78521">MSLSMKVRAEHLNRKAIVYIRQSTLAQVRFNRESTERQYALQEKAQHIGWNQEQIQVIDEDLGISGSGRSLRQGFQSLVAQVSLGQVGAIFGLEISRLARSSADLLRLLELCALFNTIVVDEDGIYDLSDFNDRLILGFKGTMSEAELHFLRARMLGGKKNKARKGELRFPLPVGFCHNTDGQTVMDPDEEVQTAVRNVFRAFETSGSAYGVVQFFTQNSLRFPKRAYGGAWAGKLIWGTLTHGRALGILYNPVYAGAYVYGRYRDQKRVNEQGYFVHHIVRLPQEQWEVLIRDHHPGYITWEVYEQNIQLLLGNRTNLERSGPAREGAALLQGLVLCGKCGRRMSVRYTGNGGISPVYECKGRWEHGRRATCTTVPAPSIDRAIGDRLLAIMQPTQLELALQVMDKLVNKEDDADKGWKLLLERTKYEVDRAERQYQQVEPENRLVARSLEAKWNEKLAEMARAEQEYAQSRSRLSWRPTEQDREEILNLAHTLPRVWGSATTSYKDRKRILRLLIEDVTVFAEARNPDVRLGLRWRNQCCEEMHTRKALPRGTARKHTAEQTEQVRKLALTMTDKQIVIYFNELGVLTPEGRIFTVPSIKWIRYLNKIPAFSLPRQGFTVKEVAQRLEVSTHVVYYWLDHGILQGQKIGPGFPWDIPLDEQKEIALRQRIQDSGHLEPVKLLK</sequence>
<comment type="caution">
    <text evidence="3">The sequence shown here is derived from an EMBL/GenBank/DDBJ whole genome shotgun (WGS) entry which is preliminary data.</text>
</comment>
<feature type="domain" description="Recombinase" evidence="2">
    <location>
        <begin position="173"/>
        <end position="318"/>
    </location>
</feature>
<evidence type="ECO:0000313" key="4">
    <source>
        <dbReference type="Proteomes" id="UP001527099"/>
    </source>
</evidence>
<dbReference type="PROSITE" id="PS51736">
    <property type="entry name" value="RECOMBINASES_3"/>
    <property type="match status" value="1"/>
</dbReference>
<name>A0ABT4GAN6_9BACL</name>
<dbReference type="SMART" id="SM00857">
    <property type="entry name" value="Resolvase"/>
    <property type="match status" value="1"/>
</dbReference>
<dbReference type="InterPro" id="IPR050639">
    <property type="entry name" value="SSR_resolvase"/>
</dbReference>
<organism evidence="3 4">
    <name type="scientific">Paenibacillus alginolyticus</name>
    <dbReference type="NCBI Taxonomy" id="59839"/>
    <lineage>
        <taxon>Bacteria</taxon>
        <taxon>Bacillati</taxon>
        <taxon>Bacillota</taxon>
        <taxon>Bacilli</taxon>
        <taxon>Bacillales</taxon>
        <taxon>Paenibacillaceae</taxon>
        <taxon>Paenibacillus</taxon>
    </lineage>
</organism>
<accession>A0ABT4GAN6</accession>
<dbReference type="RefSeq" id="WP_218033626.1">
    <property type="nucleotide sequence ID" value="NZ_JAMDMX010000030.1"/>
</dbReference>
<reference evidence="3 4" key="1">
    <citation type="submission" date="2022-05" db="EMBL/GenBank/DDBJ databases">
        <title>Genome Sequencing of Bee-Associated Microbes.</title>
        <authorList>
            <person name="Dunlap C."/>
        </authorList>
    </citation>
    <scope>NUCLEOTIDE SEQUENCE [LARGE SCALE GENOMIC DNA]</scope>
    <source>
        <strain evidence="3 4">NRRL B-14421</strain>
    </source>
</reference>
<dbReference type="Proteomes" id="UP001527099">
    <property type="component" value="Unassembled WGS sequence"/>
</dbReference>
<dbReference type="Pfam" id="PF07508">
    <property type="entry name" value="Recombinase"/>
    <property type="match status" value="1"/>
</dbReference>
<feature type="domain" description="Resolvase/invertase-type recombinase catalytic" evidence="1">
    <location>
        <begin position="15"/>
        <end position="166"/>
    </location>
</feature>
<evidence type="ECO:0000259" key="2">
    <source>
        <dbReference type="PROSITE" id="PS51737"/>
    </source>
</evidence>
<dbReference type="CDD" id="cd00338">
    <property type="entry name" value="Ser_Recombinase"/>
    <property type="match status" value="1"/>
</dbReference>
<dbReference type="PANTHER" id="PTHR30461">
    <property type="entry name" value="DNA-INVERTASE FROM LAMBDOID PROPHAGE"/>
    <property type="match status" value="1"/>
</dbReference>
<dbReference type="PANTHER" id="PTHR30461:SF23">
    <property type="entry name" value="DNA RECOMBINASE-RELATED"/>
    <property type="match status" value="1"/>
</dbReference>
<protein>
    <submittedName>
        <fullName evidence="3">Recombinase family protein</fullName>
    </submittedName>
</protein>
<dbReference type="EMBL" id="JAMDMX010000030">
    <property type="protein sequence ID" value="MCY9693242.1"/>
    <property type="molecule type" value="Genomic_DNA"/>
</dbReference>
<dbReference type="Pfam" id="PF00239">
    <property type="entry name" value="Resolvase"/>
    <property type="match status" value="1"/>
</dbReference>
<dbReference type="InterPro" id="IPR011109">
    <property type="entry name" value="DNA_bind_recombinase_dom"/>
</dbReference>
<evidence type="ECO:0000313" key="3">
    <source>
        <dbReference type="EMBL" id="MCY9693242.1"/>
    </source>
</evidence>
<keyword evidence="4" id="KW-1185">Reference proteome</keyword>
<gene>
    <name evidence="3" type="ORF">M5X19_10130</name>
</gene>
<evidence type="ECO:0000259" key="1">
    <source>
        <dbReference type="PROSITE" id="PS51736"/>
    </source>
</evidence>